<accession>A0A1G7UAJ5</accession>
<organism evidence="1 2">
    <name type="scientific">Desulfosporosinus hippei DSM 8344</name>
    <dbReference type="NCBI Taxonomy" id="1121419"/>
    <lineage>
        <taxon>Bacteria</taxon>
        <taxon>Bacillati</taxon>
        <taxon>Bacillota</taxon>
        <taxon>Clostridia</taxon>
        <taxon>Eubacteriales</taxon>
        <taxon>Desulfitobacteriaceae</taxon>
        <taxon>Desulfosporosinus</taxon>
    </lineage>
</organism>
<dbReference type="AlphaFoldDB" id="A0A1G7UAJ5"/>
<dbReference type="OrthoDB" id="5365713at2"/>
<dbReference type="Proteomes" id="UP000198656">
    <property type="component" value="Unassembled WGS sequence"/>
</dbReference>
<dbReference type="NCBIfam" id="NF038262">
    <property type="entry name" value="SiaB_fam_kinase"/>
    <property type="match status" value="1"/>
</dbReference>
<protein>
    <submittedName>
        <fullName evidence="1">Uncharacterized protein</fullName>
    </submittedName>
</protein>
<dbReference type="Pfam" id="PF19788">
    <property type="entry name" value="DUF6272"/>
    <property type="match status" value="1"/>
</dbReference>
<evidence type="ECO:0000313" key="1">
    <source>
        <dbReference type="EMBL" id="SDG44474.1"/>
    </source>
</evidence>
<dbReference type="RefSeq" id="WP_092330134.1">
    <property type="nucleotide sequence ID" value="NZ_FNCP01000003.1"/>
</dbReference>
<name>A0A1G7UAJ5_9FIRM</name>
<sequence>MFDEKMLLDLQSTLGSRGILISFSGRFSQGIIEELGEAIMEHMKAEDRPRNDIYNVFAIFVEITHNIKKYALSQLGSDFYDQIYNSGIVTIGRNEEGYFICSGNLVKKTDAEKLANALDSVIPLDKDQLKKRYKEQMKKELPPGSTGAGLGLIDIARKSSKPMHYSMRDMQDLAFFTLTVMV</sequence>
<gene>
    <name evidence="1" type="ORF">SAMN05443529_10378</name>
</gene>
<keyword evidence="2" id="KW-1185">Reference proteome</keyword>
<reference evidence="2" key="1">
    <citation type="submission" date="2016-10" db="EMBL/GenBank/DDBJ databases">
        <authorList>
            <person name="Varghese N."/>
            <person name="Submissions S."/>
        </authorList>
    </citation>
    <scope>NUCLEOTIDE SEQUENCE [LARGE SCALE GENOMIC DNA]</scope>
    <source>
        <strain evidence="2">DSM 8344</strain>
    </source>
</reference>
<evidence type="ECO:0000313" key="2">
    <source>
        <dbReference type="Proteomes" id="UP000198656"/>
    </source>
</evidence>
<proteinExistence type="predicted"/>
<dbReference type="InterPro" id="IPR046239">
    <property type="entry name" value="DUF6272"/>
</dbReference>
<dbReference type="STRING" id="1121419.SAMN05443529_10378"/>
<dbReference type="EMBL" id="FNCP01000003">
    <property type="protein sequence ID" value="SDG44474.1"/>
    <property type="molecule type" value="Genomic_DNA"/>
</dbReference>